<reference evidence="2 3" key="1">
    <citation type="submission" date="2021-07" db="EMBL/GenBank/DDBJ databases">
        <title>Mesonia aestuariivivens sp. nov., isolated from a tidal flat.</title>
        <authorList>
            <person name="Kim Y.-O."/>
            <person name="Yoon J.-H."/>
        </authorList>
    </citation>
    <scope>NUCLEOTIDE SEQUENCE [LARGE SCALE GENOMIC DNA]</scope>
    <source>
        <strain evidence="2 3">JHPTF-M18</strain>
    </source>
</reference>
<protein>
    <submittedName>
        <fullName evidence="2">Crp/Fnr family transcriptional regulator</fullName>
    </submittedName>
</protein>
<evidence type="ECO:0000259" key="1">
    <source>
        <dbReference type="Pfam" id="PF00027"/>
    </source>
</evidence>
<evidence type="ECO:0000313" key="3">
    <source>
        <dbReference type="Proteomes" id="UP000719267"/>
    </source>
</evidence>
<accession>A0ABS6W5C0</accession>
<feature type="domain" description="Cyclic nucleotide-binding" evidence="1">
    <location>
        <begin position="30"/>
        <end position="116"/>
    </location>
</feature>
<sequence length="194" mass="23153">MFRKLKENINNSINLQESEWAMLQQKFTPRKILKNQFFIRAGDSSNFEAFVTKGFFQIYHINDKGNKHVIYFAPENYWLIDPSSFNHQKASRLYIQAIEDSEILTLTLQDKNELLDKIPKLEKYYRLLLESVYEHSHDGMISRSGKTAKEKYIHFIKENKHLKNRLSNVNIANYLDLTPEIISRVRKEFYTEKQ</sequence>
<gene>
    <name evidence="2" type="ORF">KW502_14565</name>
</gene>
<comment type="caution">
    <text evidence="2">The sequence shown here is derived from an EMBL/GenBank/DDBJ whole genome shotgun (WGS) entry which is preliminary data.</text>
</comment>
<dbReference type="Proteomes" id="UP000719267">
    <property type="component" value="Unassembled WGS sequence"/>
</dbReference>
<name>A0ABS6W5C0_9FLAO</name>
<evidence type="ECO:0000313" key="2">
    <source>
        <dbReference type="EMBL" id="MBW2963009.1"/>
    </source>
</evidence>
<organism evidence="2 3">
    <name type="scientific">Mesonia aestuariivivens</name>
    <dbReference type="NCBI Taxonomy" id="2796128"/>
    <lineage>
        <taxon>Bacteria</taxon>
        <taxon>Pseudomonadati</taxon>
        <taxon>Bacteroidota</taxon>
        <taxon>Flavobacteriia</taxon>
        <taxon>Flavobacteriales</taxon>
        <taxon>Flavobacteriaceae</taxon>
        <taxon>Mesonia</taxon>
    </lineage>
</organism>
<dbReference type="RefSeq" id="WP_219041293.1">
    <property type="nucleotide sequence ID" value="NZ_JAHWDF010000025.1"/>
</dbReference>
<keyword evidence="3" id="KW-1185">Reference proteome</keyword>
<proteinExistence type="predicted"/>
<dbReference type="InterPro" id="IPR000595">
    <property type="entry name" value="cNMP-bd_dom"/>
</dbReference>
<dbReference type="Pfam" id="PF00027">
    <property type="entry name" value="cNMP_binding"/>
    <property type="match status" value="1"/>
</dbReference>
<dbReference type="EMBL" id="JAHWDF010000025">
    <property type="protein sequence ID" value="MBW2963009.1"/>
    <property type="molecule type" value="Genomic_DNA"/>
</dbReference>